<keyword evidence="4 12" id="KW-0812">Transmembrane</keyword>
<dbReference type="PANTHER" id="PTHR13448:SF0">
    <property type="entry name" value="TRANSMEMBRANE PROTEIN 214"/>
    <property type="match status" value="1"/>
</dbReference>
<keyword evidence="9" id="KW-0325">Glycoprotein</keyword>
<comment type="function">
    <text evidence="10">Critical mediator, in cooperation with CASP4, of endoplasmic reticulum-stress induced apoptosis. Required or the activation of CASP4 following endoplasmic reticulum stress.</text>
</comment>
<evidence type="ECO:0000256" key="11">
    <source>
        <dbReference type="SAM" id="MobiDB-lite"/>
    </source>
</evidence>
<reference evidence="13" key="1">
    <citation type="submission" date="2019-08" db="EMBL/GenBank/DDBJ databases">
        <title>The genome of the North American firefly Photinus pyralis.</title>
        <authorList>
            <consortium name="Photinus pyralis genome working group"/>
            <person name="Fallon T.R."/>
            <person name="Sander Lower S.E."/>
            <person name="Weng J.-K."/>
        </authorList>
    </citation>
    <scope>NUCLEOTIDE SEQUENCE</scope>
    <source>
        <strain evidence="13">TRF0915ILg1</strain>
        <tissue evidence="13">Whole body</tissue>
    </source>
</reference>
<name>A0A8K0DCX8_IGNLU</name>
<feature type="transmembrane region" description="Helical" evidence="12">
    <location>
        <begin position="467"/>
        <end position="484"/>
    </location>
</feature>
<dbReference type="Pfam" id="PF10151">
    <property type="entry name" value="TMEM214"/>
    <property type="match status" value="1"/>
</dbReference>
<sequence length="655" mass="74882">MSGQWEVVGKKKSKDNVPINKKPENKKNPVSTPRVEEVLPLQQVKNLYNSGKNKENRKPQEKASKQQENGTTTKKAQKKAEKPQEPPKPKPHKSIESALNSINVEECKSTYENSKRLFPDGPLIWLKEVVLFLNQRLTVDIQDPTFSSKPESYPFSAVPAQLRALIEKSTKEAGKNNAQLFFDMSLTSMANDMSKNLPVLGHKLYIQHLALNNPQFVITNLSKHTILRNSYQNRQAIGLSILWGLGQGGIKDLSVGLKVFQEILLPLIEMKNYSRYIVQYLIDLINLHDKINITTEHYLLVLDVAYANYKNFPNDLRKNMQSVALKLNSMLFAQNNGNYGKCYILIEPLLKKVQSNSNSAYKEQICEVLVECLIKNPTAFSSWSKCYTKYLPQSAILLNYLDQKWNIVSSKLNRTVFVDLLNTYSVTNEELLSKKKKEPGLLDAVNAIKRLNDKMAAKKGSGFPYKFFSYLLILMIGGVVYYDVRQHGAWNRSRTYSGLKQAGILEYSNKALDRSQQGLHWLHLRMDEQFPGYYEKSYEFAQPYIQVTKELGLVFYNVYENIRDGAIEKYPAVIASIESYAPGLLEESQKAVNNAWSTSVLYFNRGVDYLKTEVFVGQLAPENVQRVVLEAINTTQQKATECYHWLYEKVQSTIK</sequence>
<protein>
    <recommendedName>
        <fullName evidence="15">Transmembrane protein 214-A</fullName>
    </recommendedName>
</protein>
<evidence type="ECO:0000256" key="6">
    <source>
        <dbReference type="ARBA" id="ARBA00022824"/>
    </source>
</evidence>
<dbReference type="GO" id="GO:0005794">
    <property type="term" value="C:Golgi apparatus"/>
    <property type="evidence" value="ECO:0007669"/>
    <property type="project" value="TreeGrafter"/>
</dbReference>
<comment type="subcellular location">
    <subcellularLocation>
        <location evidence="1">Endoplasmic reticulum membrane</location>
        <topology evidence="1">Multi-pass membrane protein</topology>
    </subcellularLocation>
</comment>
<evidence type="ECO:0000256" key="4">
    <source>
        <dbReference type="ARBA" id="ARBA00022692"/>
    </source>
</evidence>
<dbReference type="Proteomes" id="UP000801492">
    <property type="component" value="Unassembled WGS sequence"/>
</dbReference>
<evidence type="ECO:0000256" key="9">
    <source>
        <dbReference type="ARBA" id="ARBA00023180"/>
    </source>
</evidence>
<accession>A0A8K0DCX8</accession>
<comment type="similarity">
    <text evidence="2">Belongs to the TMEM214 family.</text>
</comment>
<evidence type="ECO:0000256" key="2">
    <source>
        <dbReference type="ARBA" id="ARBA00007984"/>
    </source>
</evidence>
<evidence type="ECO:0000256" key="3">
    <source>
        <dbReference type="ARBA" id="ARBA00011720"/>
    </source>
</evidence>
<keyword evidence="8 12" id="KW-0472">Membrane</keyword>
<evidence type="ECO:0000256" key="5">
    <source>
        <dbReference type="ARBA" id="ARBA00022703"/>
    </source>
</evidence>
<dbReference type="EMBL" id="VTPC01000897">
    <property type="protein sequence ID" value="KAF2903935.1"/>
    <property type="molecule type" value="Genomic_DNA"/>
</dbReference>
<keyword evidence="6" id="KW-0256">Endoplasmic reticulum</keyword>
<keyword evidence="14" id="KW-1185">Reference proteome</keyword>
<dbReference type="OrthoDB" id="10022292at2759"/>
<dbReference type="AlphaFoldDB" id="A0A8K0DCX8"/>
<evidence type="ECO:0000313" key="14">
    <source>
        <dbReference type="Proteomes" id="UP000801492"/>
    </source>
</evidence>
<feature type="region of interest" description="Disordered" evidence="11">
    <location>
        <begin position="1"/>
        <end position="99"/>
    </location>
</feature>
<evidence type="ECO:0008006" key="15">
    <source>
        <dbReference type="Google" id="ProtNLM"/>
    </source>
</evidence>
<feature type="compositionally biased region" description="Basic and acidic residues" evidence="11">
    <location>
        <begin position="78"/>
        <end position="88"/>
    </location>
</feature>
<evidence type="ECO:0000256" key="12">
    <source>
        <dbReference type="SAM" id="Phobius"/>
    </source>
</evidence>
<evidence type="ECO:0000256" key="10">
    <source>
        <dbReference type="ARBA" id="ARBA00024938"/>
    </source>
</evidence>
<gene>
    <name evidence="13" type="ORF">ILUMI_02239</name>
</gene>
<organism evidence="13 14">
    <name type="scientific">Ignelater luminosus</name>
    <name type="common">Cucubano</name>
    <name type="synonym">Pyrophorus luminosus</name>
    <dbReference type="NCBI Taxonomy" id="2038154"/>
    <lineage>
        <taxon>Eukaryota</taxon>
        <taxon>Metazoa</taxon>
        <taxon>Ecdysozoa</taxon>
        <taxon>Arthropoda</taxon>
        <taxon>Hexapoda</taxon>
        <taxon>Insecta</taxon>
        <taxon>Pterygota</taxon>
        <taxon>Neoptera</taxon>
        <taxon>Endopterygota</taxon>
        <taxon>Coleoptera</taxon>
        <taxon>Polyphaga</taxon>
        <taxon>Elateriformia</taxon>
        <taxon>Elateroidea</taxon>
        <taxon>Elateridae</taxon>
        <taxon>Agrypninae</taxon>
        <taxon>Pyrophorini</taxon>
        <taxon>Ignelater</taxon>
    </lineage>
</organism>
<evidence type="ECO:0000256" key="7">
    <source>
        <dbReference type="ARBA" id="ARBA00022989"/>
    </source>
</evidence>
<keyword evidence="5" id="KW-0053">Apoptosis</keyword>
<evidence type="ECO:0000313" key="13">
    <source>
        <dbReference type="EMBL" id="KAF2903935.1"/>
    </source>
</evidence>
<dbReference type="GO" id="GO:0005789">
    <property type="term" value="C:endoplasmic reticulum membrane"/>
    <property type="evidence" value="ECO:0007669"/>
    <property type="project" value="UniProtKB-SubCell"/>
</dbReference>
<feature type="compositionally biased region" description="Basic and acidic residues" evidence="11">
    <location>
        <begin position="52"/>
        <end position="65"/>
    </location>
</feature>
<proteinExistence type="inferred from homology"/>
<comment type="subunit">
    <text evidence="3">Constitutively interacts with CASP4; required for the localization of procaspase 4 to the ER.</text>
</comment>
<dbReference type="InterPro" id="IPR019308">
    <property type="entry name" value="TMEM214"/>
</dbReference>
<evidence type="ECO:0000256" key="1">
    <source>
        <dbReference type="ARBA" id="ARBA00004477"/>
    </source>
</evidence>
<keyword evidence="7 12" id="KW-1133">Transmembrane helix</keyword>
<evidence type="ECO:0000256" key="8">
    <source>
        <dbReference type="ARBA" id="ARBA00023136"/>
    </source>
</evidence>
<dbReference type="PANTHER" id="PTHR13448">
    <property type="entry name" value="TRANSMEMBRANE PROTEIN 214"/>
    <property type="match status" value="1"/>
</dbReference>
<dbReference type="GO" id="GO:0006915">
    <property type="term" value="P:apoptotic process"/>
    <property type="evidence" value="ECO:0007669"/>
    <property type="project" value="UniProtKB-KW"/>
</dbReference>
<comment type="caution">
    <text evidence="13">The sequence shown here is derived from an EMBL/GenBank/DDBJ whole genome shotgun (WGS) entry which is preliminary data.</text>
</comment>